<name>A0A5Q0LBS2_9ACTN</name>
<keyword evidence="1" id="KW-1133">Transmembrane helix</keyword>
<proteinExistence type="predicted"/>
<feature type="transmembrane region" description="Helical" evidence="1">
    <location>
        <begin position="7"/>
        <end position="26"/>
    </location>
</feature>
<accession>A0A5Q0LBS2</accession>
<evidence type="ECO:0000313" key="2">
    <source>
        <dbReference type="EMBL" id="QFZ73959.1"/>
    </source>
</evidence>
<sequence>MNTRIRYAGLGLLALTGLYTGGWAYFSPKGWYANFPGFGLSWLPPLGPYNEHLAKDTGAMFLALAVLTAVTLRQVRNERLVRTTGAVWLVFDVLHLGYHVQHLDMYGTRDQVLNVVTLAALLLVSALLVMPVPPVRRDAIRPVRGGGAGLVRGGGAR</sequence>
<dbReference type="Proteomes" id="UP000326179">
    <property type="component" value="Chromosome"/>
</dbReference>
<keyword evidence="3" id="KW-1185">Reference proteome</keyword>
<dbReference type="RefSeq" id="WP_153288308.1">
    <property type="nucleotide sequence ID" value="NZ_CP045643.1"/>
</dbReference>
<dbReference type="KEGG" id="sfy:GFH48_12495"/>
<dbReference type="AlphaFoldDB" id="A0A5Q0LBS2"/>
<protein>
    <recommendedName>
        <fullName evidence="4">DUF4383 domain-containing protein</fullName>
    </recommendedName>
</protein>
<reference evidence="2 3" key="1">
    <citation type="submission" date="2019-10" db="EMBL/GenBank/DDBJ databases">
        <title>A novel species.</title>
        <authorList>
            <person name="Gao J."/>
        </authorList>
    </citation>
    <scope>NUCLEOTIDE SEQUENCE [LARGE SCALE GENOMIC DNA]</scope>
    <source>
        <strain evidence="2 3">QMT-28</strain>
    </source>
</reference>
<organism evidence="2 3">
    <name type="scientific">Streptomyces fagopyri</name>
    <dbReference type="NCBI Taxonomy" id="2662397"/>
    <lineage>
        <taxon>Bacteria</taxon>
        <taxon>Bacillati</taxon>
        <taxon>Actinomycetota</taxon>
        <taxon>Actinomycetes</taxon>
        <taxon>Kitasatosporales</taxon>
        <taxon>Streptomycetaceae</taxon>
        <taxon>Streptomyces</taxon>
    </lineage>
</organism>
<keyword evidence="1" id="KW-0812">Transmembrane</keyword>
<dbReference type="EMBL" id="CP045643">
    <property type="protein sequence ID" value="QFZ73959.1"/>
    <property type="molecule type" value="Genomic_DNA"/>
</dbReference>
<evidence type="ECO:0008006" key="4">
    <source>
        <dbReference type="Google" id="ProtNLM"/>
    </source>
</evidence>
<evidence type="ECO:0000256" key="1">
    <source>
        <dbReference type="SAM" id="Phobius"/>
    </source>
</evidence>
<gene>
    <name evidence="2" type="ORF">GFH48_12495</name>
</gene>
<feature type="transmembrane region" description="Helical" evidence="1">
    <location>
        <begin position="112"/>
        <end position="132"/>
    </location>
</feature>
<feature type="transmembrane region" description="Helical" evidence="1">
    <location>
        <begin position="53"/>
        <end position="72"/>
    </location>
</feature>
<keyword evidence="1" id="KW-0472">Membrane</keyword>
<evidence type="ECO:0000313" key="3">
    <source>
        <dbReference type="Proteomes" id="UP000326179"/>
    </source>
</evidence>